<feature type="transmembrane region" description="Helical" evidence="1">
    <location>
        <begin position="21"/>
        <end position="44"/>
    </location>
</feature>
<proteinExistence type="predicted"/>
<keyword evidence="1" id="KW-1133">Transmembrane helix</keyword>
<keyword evidence="1" id="KW-0472">Membrane</keyword>
<keyword evidence="4" id="KW-1185">Reference proteome</keyword>
<comment type="caution">
    <text evidence="3">The sequence shown here is derived from an EMBL/GenBank/DDBJ whole genome shotgun (WGS) entry which is preliminary data.</text>
</comment>
<dbReference type="RefSeq" id="WP_386737342.1">
    <property type="nucleotide sequence ID" value="NZ_JBHRXI010000029.1"/>
</dbReference>
<gene>
    <name evidence="3" type="ORF">ACFORG_20010</name>
</gene>
<feature type="domain" description="TadE-like" evidence="2">
    <location>
        <begin position="18"/>
        <end position="60"/>
    </location>
</feature>
<evidence type="ECO:0000256" key="1">
    <source>
        <dbReference type="SAM" id="Phobius"/>
    </source>
</evidence>
<dbReference type="EMBL" id="JBHRXI010000029">
    <property type="protein sequence ID" value="MFC3616042.1"/>
    <property type="molecule type" value="Genomic_DNA"/>
</dbReference>
<evidence type="ECO:0000259" key="2">
    <source>
        <dbReference type="Pfam" id="PF07811"/>
    </source>
</evidence>
<accession>A0ABV7TK77</accession>
<sequence length="178" mass="19717">MISRLVSIWRRFRKQEDGNATIEFVIIFPALLVLMLSGIELAFVSLHHAMLERAVDMTVRDIRLGTGKAHTHTDIKQVVCERAGFIDDCGSNLKLEMIRLDPYGIVSIPAQPDCTDKSDEVKPVRSFVNGQSNELMVLRACAKIDPVFPTSGLGKKLGDNTDGQYALTATTVFVQEPI</sequence>
<name>A0ABV7TK77_9RHOB</name>
<dbReference type="Pfam" id="PF07811">
    <property type="entry name" value="TadE"/>
    <property type="match status" value="1"/>
</dbReference>
<dbReference type="InterPro" id="IPR012495">
    <property type="entry name" value="TadE-like_dom"/>
</dbReference>
<reference evidence="4" key="1">
    <citation type="journal article" date="2019" name="Int. J. Syst. Evol. Microbiol.">
        <title>The Global Catalogue of Microorganisms (GCM) 10K type strain sequencing project: providing services to taxonomists for standard genome sequencing and annotation.</title>
        <authorList>
            <consortium name="The Broad Institute Genomics Platform"/>
            <consortium name="The Broad Institute Genome Sequencing Center for Infectious Disease"/>
            <person name="Wu L."/>
            <person name="Ma J."/>
        </authorList>
    </citation>
    <scope>NUCLEOTIDE SEQUENCE [LARGE SCALE GENOMIC DNA]</scope>
    <source>
        <strain evidence="4">KCTC 42911</strain>
    </source>
</reference>
<protein>
    <submittedName>
        <fullName evidence="3">TadE/TadG family type IV pilus assembly protein</fullName>
    </submittedName>
</protein>
<keyword evidence="1" id="KW-0812">Transmembrane</keyword>
<evidence type="ECO:0000313" key="3">
    <source>
        <dbReference type="EMBL" id="MFC3616042.1"/>
    </source>
</evidence>
<organism evidence="3 4">
    <name type="scientific">Lutimaribacter marinistellae</name>
    <dbReference type="NCBI Taxonomy" id="1820329"/>
    <lineage>
        <taxon>Bacteria</taxon>
        <taxon>Pseudomonadati</taxon>
        <taxon>Pseudomonadota</taxon>
        <taxon>Alphaproteobacteria</taxon>
        <taxon>Rhodobacterales</taxon>
        <taxon>Roseobacteraceae</taxon>
        <taxon>Lutimaribacter</taxon>
    </lineage>
</organism>
<dbReference type="Proteomes" id="UP001595629">
    <property type="component" value="Unassembled WGS sequence"/>
</dbReference>
<evidence type="ECO:0000313" key="4">
    <source>
        <dbReference type="Proteomes" id="UP001595629"/>
    </source>
</evidence>